<gene>
    <name evidence="13" type="primary">atpF</name>
    <name evidence="16" type="ORF">FHS83_003497</name>
</gene>
<evidence type="ECO:0000256" key="7">
    <source>
        <dbReference type="ARBA" id="ARBA00023065"/>
    </source>
</evidence>
<dbReference type="GO" id="GO:0045259">
    <property type="term" value="C:proton-transporting ATP synthase complex"/>
    <property type="evidence" value="ECO:0007669"/>
    <property type="project" value="UniProtKB-KW"/>
</dbReference>
<proteinExistence type="inferred from homology"/>
<evidence type="ECO:0000256" key="5">
    <source>
        <dbReference type="ARBA" id="ARBA00022781"/>
    </source>
</evidence>
<accession>A0A846N3U2</accession>
<evidence type="ECO:0000256" key="2">
    <source>
        <dbReference type="ARBA" id="ARBA00022448"/>
    </source>
</evidence>
<dbReference type="RefSeq" id="WP_167084519.1">
    <property type="nucleotide sequence ID" value="NZ_BAAADC010000001.1"/>
</dbReference>
<dbReference type="GO" id="GO:0012505">
    <property type="term" value="C:endomembrane system"/>
    <property type="evidence" value="ECO:0007669"/>
    <property type="project" value="UniProtKB-SubCell"/>
</dbReference>
<dbReference type="PANTHER" id="PTHR33445:SF1">
    <property type="entry name" value="ATP SYNTHASE SUBUNIT B"/>
    <property type="match status" value="1"/>
</dbReference>
<keyword evidence="2 13" id="KW-0813">Transport</keyword>
<keyword evidence="7 13" id="KW-0406">Ion transport</keyword>
<feature type="coiled-coil region" evidence="15">
    <location>
        <begin position="68"/>
        <end position="128"/>
    </location>
</feature>
<evidence type="ECO:0000256" key="15">
    <source>
        <dbReference type="SAM" id="Coils"/>
    </source>
</evidence>
<evidence type="ECO:0000256" key="6">
    <source>
        <dbReference type="ARBA" id="ARBA00022989"/>
    </source>
</evidence>
<keyword evidence="13" id="KW-1003">Cell membrane</keyword>
<reference evidence="16 17" key="1">
    <citation type="submission" date="2020-03" db="EMBL/GenBank/DDBJ databases">
        <title>Genomic Encyclopedia of Type Strains, Phase IV (KMG-IV): sequencing the most valuable type-strain genomes for metagenomic binning, comparative biology and taxonomic classification.</title>
        <authorList>
            <person name="Goeker M."/>
        </authorList>
    </citation>
    <scope>NUCLEOTIDE SEQUENCE [LARGE SCALE GENOMIC DNA]</scope>
    <source>
        <strain evidence="16 17">DSM 19867</strain>
    </source>
</reference>
<evidence type="ECO:0000256" key="8">
    <source>
        <dbReference type="ARBA" id="ARBA00023136"/>
    </source>
</evidence>
<evidence type="ECO:0000256" key="1">
    <source>
        <dbReference type="ARBA" id="ARBA00005513"/>
    </source>
</evidence>
<keyword evidence="17" id="KW-1185">Reference proteome</keyword>
<evidence type="ECO:0000256" key="14">
    <source>
        <dbReference type="RuleBase" id="RU003848"/>
    </source>
</evidence>
<keyword evidence="3 13" id="KW-0138">CF(0)</keyword>
<keyword evidence="15" id="KW-0175">Coiled coil</keyword>
<keyword evidence="9 13" id="KW-0066">ATP synthesis</keyword>
<evidence type="ECO:0000256" key="9">
    <source>
        <dbReference type="ARBA" id="ARBA00023310"/>
    </source>
</evidence>
<comment type="function">
    <text evidence="10 13">F(1)F(0) ATP synthase produces ATP from ADP in the presence of a proton or sodium gradient. F-type ATPases consist of two structural domains, F(1) containing the extramembraneous catalytic core and F(0) containing the membrane proton channel, linked together by a central stalk and a peripheral stalk. During catalysis, ATP synthesis in the catalytic domain of F(1) is coupled via a rotary mechanism of the central stalk subunits to proton translocation.</text>
</comment>
<dbReference type="Pfam" id="PF00430">
    <property type="entry name" value="ATP-synt_B"/>
    <property type="match status" value="1"/>
</dbReference>
<dbReference type="InterPro" id="IPR002146">
    <property type="entry name" value="ATP_synth_b/b'su_bac/chlpt"/>
</dbReference>
<organism evidence="16 17">
    <name type="scientific">Rhizomicrobium palustre</name>
    <dbReference type="NCBI Taxonomy" id="189966"/>
    <lineage>
        <taxon>Bacteria</taxon>
        <taxon>Pseudomonadati</taxon>
        <taxon>Pseudomonadota</taxon>
        <taxon>Alphaproteobacteria</taxon>
        <taxon>Micropepsales</taxon>
        <taxon>Micropepsaceae</taxon>
        <taxon>Rhizomicrobium</taxon>
    </lineage>
</organism>
<evidence type="ECO:0000256" key="3">
    <source>
        <dbReference type="ARBA" id="ARBA00022547"/>
    </source>
</evidence>
<evidence type="ECO:0000313" key="17">
    <source>
        <dbReference type="Proteomes" id="UP000570514"/>
    </source>
</evidence>
<name>A0A846N3U2_9PROT</name>
<keyword evidence="6 13" id="KW-1133">Transmembrane helix</keyword>
<comment type="similarity">
    <text evidence="1 13 14">Belongs to the ATPase B chain family.</text>
</comment>
<keyword evidence="4 13" id="KW-0812">Transmembrane</keyword>
<dbReference type="HAMAP" id="MF_01398">
    <property type="entry name" value="ATP_synth_b_bprime"/>
    <property type="match status" value="1"/>
</dbReference>
<dbReference type="Proteomes" id="UP000570514">
    <property type="component" value="Unassembled WGS sequence"/>
</dbReference>
<sequence length="178" mass="18393">MSAEPVTHTGTEAQHSAGFPPFKTESFPSQIFWLVVTFAALFIVLWRLAGPRIAGVIGARKGQIEGDLAAAEKHRADAEAALAAYETALADARVKAHAEAEANRKVIEAEVEKAKAEADAEAREAAAKAEAGIAAARAEAATHVTKAAQDAAADIVNRLIGVTVTSEQAEAAVKAVGA</sequence>
<dbReference type="AlphaFoldDB" id="A0A846N3U2"/>
<evidence type="ECO:0000256" key="11">
    <source>
        <dbReference type="ARBA" id="ARBA00025614"/>
    </source>
</evidence>
<keyword evidence="8 13" id="KW-0472">Membrane</keyword>
<comment type="function">
    <text evidence="11">Component of the F(0) channel, it forms part of the peripheral stalk, linking F(1) to F(0). The b'-subunit is a diverged and duplicated form of b found in plants and photosynthetic bacteria.</text>
</comment>
<comment type="subcellular location">
    <subcellularLocation>
        <location evidence="13">Cell membrane</location>
        <topology evidence="13">Single-pass membrane protein</topology>
    </subcellularLocation>
    <subcellularLocation>
        <location evidence="12">Endomembrane system</location>
        <topology evidence="12">Single-pass membrane protein</topology>
    </subcellularLocation>
</comment>
<evidence type="ECO:0000256" key="12">
    <source>
        <dbReference type="ARBA" id="ARBA00037847"/>
    </source>
</evidence>
<evidence type="ECO:0000256" key="10">
    <source>
        <dbReference type="ARBA" id="ARBA00025198"/>
    </source>
</evidence>
<dbReference type="GO" id="GO:0046933">
    <property type="term" value="F:proton-transporting ATP synthase activity, rotational mechanism"/>
    <property type="evidence" value="ECO:0007669"/>
    <property type="project" value="UniProtKB-UniRule"/>
</dbReference>
<keyword evidence="5 13" id="KW-0375">Hydrogen ion transport</keyword>
<evidence type="ECO:0000256" key="4">
    <source>
        <dbReference type="ARBA" id="ARBA00022692"/>
    </source>
</evidence>
<comment type="subunit">
    <text evidence="13">F-type ATPases have 2 components, F(1) - the catalytic core - and F(0) - the membrane proton channel. F(1) has five subunits: alpha(3), beta(3), gamma(1), delta(1), epsilon(1). F(0) has three main subunits: a(1), b(2) and c(10-14). The alpha and beta chains form an alternating ring which encloses part of the gamma chain. F(1) is attached to F(0) by a central stalk formed by the gamma and epsilon chains, while a peripheral stalk is formed by the delta and b chains.</text>
</comment>
<dbReference type="InterPro" id="IPR050059">
    <property type="entry name" value="ATP_synthase_B_chain"/>
</dbReference>
<comment type="caution">
    <text evidence="16">The sequence shown here is derived from an EMBL/GenBank/DDBJ whole genome shotgun (WGS) entry which is preliminary data.</text>
</comment>
<dbReference type="EMBL" id="JAASRM010000001">
    <property type="protein sequence ID" value="NIK90179.1"/>
    <property type="molecule type" value="Genomic_DNA"/>
</dbReference>
<dbReference type="GO" id="GO:0005886">
    <property type="term" value="C:plasma membrane"/>
    <property type="evidence" value="ECO:0007669"/>
    <property type="project" value="UniProtKB-SubCell"/>
</dbReference>
<evidence type="ECO:0000313" key="16">
    <source>
        <dbReference type="EMBL" id="NIK90179.1"/>
    </source>
</evidence>
<feature type="transmembrane region" description="Helical" evidence="13">
    <location>
        <begin position="31"/>
        <end position="50"/>
    </location>
</feature>
<evidence type="ECO:0000256" key="13">
    <source>
        <dbReference type="HAMAP-Rule" id="MF_01398"/>
    </source>
</evidence>
<dbReference type="PANTHER" id="PTHR33445">
    <property type="entry name" value="ATP SYNTHASE SUBUNIT B', CHLOROPLASTIC"/>
    <property type="match status" value="1"/>
</dbReference>
<dbReference type="GO" id="GO:0046961">
    <property type="term" value="F:proton-transporting ATPase activity, rotational mechanism"/>
    <property type="evidence" value="ECO:0007669"/>
    <property type="project" value="TreeGrafter"/>
</dbReference>
<protein>
    <recommendedName>
        <fullName evidence="13">ATP synthase subunit b</fullName>
    </recommendedName>
    <alternativeName>
        <fullName evidence="13">ATP synthase F(0) sector subunit b</fullName>
    </alternativeName>
    <alternativeName>
        <fullName evidence="13">ATPase subunit I</fullName>
    </alternativeName>
    <alternativeName>
        <fullName evidence="13">F-type ATPase subunit b</fullName>
        <shortName evidence="13">F-ATPase subunit b</shortName>
    </alternativeName>
</protein>